<feature type="transmembrane region" description="Helical" evidence="9">
    <location>
        <begin position="86"/>
        <end position="111"/>
    </location>
</feature>
<evidence type="ECO:0000256" key="9">
    <source>
        <dbReference type="SAM" id="Phobius"/>
    </source>
</evidence>
<sequence length="517" mass="57223">MARCGSGSATREAKEHLLEQSTGTCSRASTRVYGSNERGKQVFPVHSQFWRWKKPDIEGAVSVSMASTKRIRVEIGNQSSYQYRDLFRLTGSVALVVAVPTLFFTAWSAIWTTLYMQLNIRQLAISPQLITILGVTLGLLLVFRTNTAYDRYWEGRRTWGAVITQSRNLARLFWVSVVSKGDNPLKDLEEKKGAINLIIALLYATKHYLRAEVGFDYPDVMPYIGHLADFNDPDNPPDVRHLPIYILTHLAAYVTKMRAAEKLDVGTQGQCMTALSGLTDALSSLERIRSSPIPMAYTIHLKHCLFIYLLAIPFQVVNGMYYFTIPTVGIAAFTLLGIESIGAEIENPFGLDVNDLPIEDFCNSLKDEMVRMMRRKAIFDPTDWAAPHQDTTLDYEELRHHLVIREVDDVLKKSQAGLNVSVQELSNAIGKIEAEKASIYRKGRNTFPLTTLPAIQPPQQQAAATLAESDLGTAATMNDSSTTSTGDSAMPGTPTDGSFGRSASNLVGVTSCQAVDK</sequence>
<accession>A0A507D5U9</accession>
<organism evidence="10 11">
    <name type="scientific">Synchytrium endobioticum</name>
    <dbReference type="NCBI Taxonomy" id="286115"/>
    <lineage>
        <taxon>Eukaryota</taxon>
        <taxon>Fungi</taxon>
        <taxon>Fungi incertae sedis</taxon>
        <taxon>Chytridiomycota</taxon>
        <taxon>Chytridiomycota incertae sedis</taxon>
        <taxon>Chytridiomycetes</taxon>
        <taxon>Synchytriales</taxon>
        <taxon>Synchytriaceae</taxon>
        <taxon>Synchytrium</taxon>
    </lineage>
</organism>
<feature type="compositionally biased region" description="Polar residues" evidence="8">
    <location>
        <begin position="475"/>
        <end position="487"/>
    </location>
</feature>
<evidence type="ECO:0000256" key="6">
    <source>
        <dbReference type="ARBA" id="ARBA00023065"/>
    </source>
</evidence>
<keyword evidence="5 9" id="KW-1133">Transmembrane helix</keyword>
<proteinExistence type="predicted"/>
<feature type="region of interest" description="Disordered" evidence="8">
    <location>
        <begin position="1"/>
        <end position="22"/>
    </location>
</feature>
<feature type="region of interest" description="Disordered" evidence="8">
    <location>
        <begin position="475"/>
        <end position="504"/>
    </location>
</feature>
<dbReference type="Proteomes" id="UP000317494">
    <property type="component" value="Unassembled WGS sequence"/>
</dbReference>
<evidence type="ECO:0000256" key="7">
    <source>
        <dbReference type="ARBA" id="ARBA00023136"/>
    </source>
</evidence>
<dbReference type="AlphaFoldDB" id="A0A507D5U9"/>
<evidence type="ECO:0000256" key="3">
    <source>
        <dbReference type="ARBA" id="ARBA00022475"/>
    </source>
</evidence>
<keyword evidence="4 9" id="KW-0812">Transmembrane</keyword>
<keyword evidence="7 9" id="KW-0472">Membrane</keyword>
<evidence type="ECO:0000256" key="5">
    <source>
        <dbReference type="ARBA" id="ARBA00022989"/>
    </source>
</evidence>
<evidence type="ECO:0000256" key="8">
    <source>
        <dbReference type="SAM" id="MobiDB-lite"/>
    </source>
</evidence>
<name>A0A507D5U9_9FUNG</name>
<evidence type="ECO:0000313" key="10">
    <source>
        <dbReference type="EMBL" id="TPX46892.1"/>
    </source>
</evidence>
<keyword evidence="11" id="KW-1185">Reference proteome</keyword>
<dbReference type="Pfam" id="PF25539">
    <property type="entry name" value="Bestrophin_2"/>
    <property type="match status" value="1"/>
</dbReference>
<evidence type="ECO:0000313" key="11">
    <source>
        <dbReference type="Proteomes" id="UP000317494"/>
    </source>
</evidence>
<comment type="subcellular location">
    <subcellularLocation>
        <location evidence="1">Cell membrane</location>
        <topology evidence="1">Multi-pass membrane protein</topology>
    </subcellularLocation>
</comment>
<reference evidence="10 11" key="1">
    <citation type="journal article" date="2019" name="Sci. Rep.">
        <title>Comparative genomics of chytrid fungi reveal insights into the obligate biotrophic and pathogenic lifestyle of Synchytrium endobioticum.</title>
        <authorList>
            <person name="van de Vossenberg B.T.L.H."/>
            <person name="Warris S."/>
            <person name="Nguyen H.D.T."/>
            <person name="van Gent-Pelzer M.P.E."/>
            <person name="Joly D.L."/>
            <person name="van de Geest H.C."/>
            <person name="Bonants P.J.M."/>
            <person name="Smith D.S."/>
            <person name="Levesque C.A."/>
            <person name="van der Lee T.A.J."/>
        </authorList>
    </citation>
    <scope>NUCLEOTIDE SEQUENCE [LARGE SCALE GENOMIC DNA]</scope>
    <source>
        <strain evidence="10 11">MB42</strain>
    </source>
</reference>
<gene>
    <name evidence="10" type="ORF">SeMB42_g03517</name>
</gene>
<dbReference type="VEuPathDB" id="FungiDB:SeMB42_g03517"/>
<dbReference type="GO" id="GO:0005886">
    <property type="term" value="C:plasma membrane"/>
    <property type="evidence" value="ECO:0007669"/>
    <property type="project" value="UniProtKB-SubCell"/>
</dbReference>
<dbReference type="EMBL" id="QEAN01000126">
    <property type="protein sequence ID" value="TPX46892.1"/>
    <property type="molecule type" value="Genomic_DNA"/>
</dbReference>
<protein>
    <submittedName>
        <fullName evidence="10">Uncharacterized protein</fullName>
    </submittedName>
</protein>
<evidence type="ECO:0000256" key="4">
    <source>
        <dbReference type="ARBA" id="ARBA00022692"/>
    </source>
</evidence>
<dbReference type="GO" id="GO:0005254">
    <property type="term" value="F:chloride channel activity"/>
    <property type="evidence" value="ECO:0007669"/>
    <property type="project" value="InterPro"/>
</dbReference>
<dbReference type="STRING" id="286115.A0A507D5U9"/>
<keyword evidence="2" id="KW-0813">Transport</keyword>
<comment type="caution">
    <text evidence="10">The sequence shown here is derived from an EMBL/GenBank/DDBJ whole genome shotgun (WGS) entry which is preliminary data.</text>
</comment>
<evidence type="ECO:0000256" key="1">
    <source>
        <dbReference type="ARBA" id="ARBA00004651"/>
    </source>
</evidence>
<dbReference type="InterPro" id="IPR044669">
    <property type="entry name" value="YneE/VCCN1/2-like"/>
</dbReference>
<dbReference type="PANTHER" id="PTHR33281:SF19">
    <property type="entry name" value="VOLTAGE-DEPENDENT ANION CHANNEL-FORMING PROTEIN YNEE"/>
    <property type="match status" value="1"/>
</dbReference>
<feature type="transmembrane region" description="Helical" evidence="9">
    <location>
        <begin position="123"/>
        <end position="143"/>
    </location>
</feature>
<keyword evidence="3" id="KW-1003">Cell membrane</keyword>
<keyword evidence="6" id="KW-0406">Ion transport</keyword>
<dbReference type="PANTHER" id="PTHR33281">
    <property type="entry name" value="UPF0187 PROTEIN YNEE"/>
    <property type="match status" value="1"/>
</dbReference>
<evidence type="ECO:0000256" key="2">
    <source>
        <dbReference type="ARBA" id="ARBA00022448"/>
    </source>
</evidence>